<comment type="catalytic activity">
    <reaction evidence="1">
        <text>1-(2-carboxyphenylamino)-1-deoxy-D-ribulose 5-phosphate + H(+) = (1S,2R)-1-C-(indol-3-yl)glycerol 3-phosphate + CO2 + H2O</text>
        <dbReference type="Rhea" id="RHEA:23476"/>
        <dbReference type="ChEBI" id="CHEBI:15377"/>
        <dbReference type="ChEBI" id="CHEBI:15378"/>
        <dbReference type="ChEBI" id="CHEBI:16526"/>
        <dbReference type="ChEBI" id="CHEBI:58613"/>
        <dbReference type="ChEBI" id="CHEBI:58866"/>
        <dbReference type="EC" id="4.1.1.48"/>
    </reaction>
</comment>
<keyword evidence="8" id="KW-0456">Lyase</keyword>
<organism evidence="10 11">
    <name type="scientific">Parabacteroides chartae</name>
    <dbReference type="NCBI Taxonomy" id="1037355"/>
    <lineage>
        <taxon>Bacteria</taxon>
        <taxon>Pseudomonadati</taxon>
        <taxon>Bacteroidota</taxon>
        <taxon>Bacteroidia</taxon>
        <taxon>Bacteroidales</taxon>
        <taxon>Tannerellaceae</taxon>
        <taxon>Parabacteroides</taxon>
    </lineage>
</organism>
<keyword evidence="11" id="KW-1185">Reference proteome</keyword>
<dbReference type="GO" id="GO:0004640">
    <property type="term" value="F:phosphoribosylanthranilate isomerase activity"/>
    <property type="evidence" value="ECO:0007669"/>
    <property type="project" value="TreeGrafter"/>
</dbReference>
<dbReference type="Gene3D" id="3.20.20.70">
    <property type="entry name" value="Aldolase class I"/>
    <property type="match status" value="1"/>
</dbReference>
<dbReference type="AlphaFoldDB" id="A0A1T5B718"/>
<dbReference type="InterPro" id="IPR013785">
    <property type="entry name" value="Aldolase_TIM"/>
</dbReference>
<evidence type="ECO:0000256" key="1">
    <source>
        <dbReference type="ARBA" id="ARBA00001633"/>
    </source>
</evidence>
<dbReference type="SUPFAM" id="SSF51366">
    <property type="entry name" value="Ribulose-phoshate binding barrel"/>
    <property type="match status" value="1"/>
</dbReference>
<protein>
    <recommendedName>
        <fullName evidence="3">indole-3-glycerol-phosphate synthase</fullName>
        <ecNumber evidence="3">4.1.1.48</ecNumber>
    </recommendedName>
</protein>
<dbReference type="GO" id="GO:0004425">
    <property type="term" value="F:indole-3-glycerol-phosphate synthase activity"/>
    <property type="evidence" value="ECO:0007669"/>
    <property type="project" value="UniProtKB-EC"/>
</dbReference>
<dbReference type="PANTHER" id="PTHR22854">
    <property type="entry name" value="TRYPTOPHAN BIOSYNTHESIS PROTEIN"/>
    <property type="match status" value="1"/>
</dbReference>
<evidence type="ECO:0000256" key="7">
    <source>
        <dbReference type="ARBA" id="ARBA00023141"/>
    </source>
</evidence>
<gene>
    <name evidence="10" type="ORF">SAMN05660349_01106</name>
</gene>
<name>A0A1T5B718_9BACT</name>
<dbReference type="InterPro" id="IPR001468">
    <property type="entry name" value="Indole-3-GlycerolPSynthase_CS"/>
</dbReference>
<dbReference type="Proteomes" id="UP000190852">
    <property type="component" value="Unassembled WGS sequence"/>
</dbReference>
<sequence>MKDILQDIIANKRIEVARQEEAISLQTLVSMGSTRLDLPTRSMRAALAASEAGIIAEFKRKSPSKGWLHPEANVREVLPAYELAGASACSVLTDSLFFGGSLGDLATARKVVDLPLLRKDFIINSYQLYQARVMGADAVLLIAACLTPAECLSLAETAHSLQLEVLLEVHSQQELDHLNPHVDMVGVNNRNLGSFHTDVENSFRLAELLPKEVLKVSESGIANPQLIARLRKVGYRGFLIGETFMKEADPGLTLTHFKEAIPC</sequence>
<dbReference type="FunFam" id="3.20.20.70:FF:000024">
    <property type="entry name" value="Indole-3-glycerol phosphate synthase"/>
    <property type="match status" value="1"/>
</dbReference>
<dbReference type="GO" id="GO:0000162">
    <property type="term" value="P:L-tryptophan biosynthetic process"/>
    <property type="evidence" value="ECO:0007669"/>
    <property type="project" value="UniProtKB-UniPathway"/>
</dbReference>
<dbReference type="UniPathway" id="UPA00035">
    <property type="reaction ID" value="UER00043"/>
</dbReference>
<dbReference type="InterPro" id="IPR013798">
    <property type="entry name" value="Indole-3-glycerol_P_synth_dom"/>
</dbReference>
<dbReference type="RefSeq" id="WP_079682859.1">
    <property type="nucleotide sequence ID" value="NZ_FUYQ01000006.1"/>
</dbReference>
<accession>A0A1T5B718</accession>
<dbReference type="PROSITE" id="PS00614">
    <property type="entry name" value="IGPS"/>
    <property type="match status" value="1"/>
</dbReference>
<keyword evidence="6" id="KW-0822">Tryptophan biosynthesis</keyword>
<evidence type="ECO:0000256" key="4">
    <source>
        <dbReference type="ARBA" id="ARBA00022605"/>
    </source>
</evidence>
<keyword evidence="4" id="KW-0028">Amino-acid biosynthesis</keyword>
<reference evidence="11" key="1">
    <citation type="submission" date="2017-02" db="EMBL/GenBank/DDBJ databases">
        <authorList>
            <person name="Varghese N."/>
            <person name="Submissions S."/>
        </authorList>
    </citation>
    <scope>NUCLEOTIDE SEQUENCE [LARGE SCALE GENOMIC DNA]</scope>
    <source>
        <strain evidence="11">DSM 24967</strain>
    </source>
</reference>
<evidence type="ECO:0000256" key="5">
    <source>
        <dbReference type="ARBA" id="ARBA00022793"/>
    </source>
</evidence>
<feature type="domain" description="Indole-3-glycerol phosphate synthase" evidence="9">
    <location>
        <begin position="5"/>
        <end position="251"/>
    </location>
</feature>
<evidence type="ECO:0000256" key="2">
    <source>
        <dbReference type="ARBA" id="ARBA00004696"/>
    </source>
</evidence>
<dbReference type="PANTHER" id="PTHR22854:SF2">
    <property type="entry name" value="INDOLE-3-GLYCEROL-PHOSPHATE SYNTHASE"/>
    <property type="match status" value="1"/>
</dbReference>
<evidence type="ECO:0000313" key="11">
    <source>
        <dbReference type="Proteomes" id="UP000190852"/>
    </source>
</evidence>
<dbReference type="EC" id="4.1.1.48" evidence="3"/>
<evidence type="ECO:0000259" key="9">
    <source>
        <dbReference type="Pfam" id="PF00218"/>
    </source>
</evidence>
<dbReference type="InterPro" id="IPR045186">
    <property type="entry name" value="Indole-3-glycerol_P_synth"/>
</dbReference>
<evidence type="ECO:0000256" key="8">
    <source>
        <dbReference type="ARBA" id="ARBA00023239"/>
    </source>
</evidence>
<dbReference type="InterPro" id="IPR011060">
    <property type="entry name" value="RibuloseP-bd_barrel"/>
</dbReference>
<keyword evidence="7" id="KW-0057">Aromatic amino acid biosynthesis</keyword>
<dbReference type="Pfam" id="PF00218">
    <property type="entry name" value="IGPS"/>
    <property type="match status" value="1"/>
</dbReference>
<comment type="pathway">
    <text evidence="2">Amino-acid biosynthesis; L-tryptophan biosynthesis; L-tryptophan from chorismate: step 4/5.</text>
</comment>
<evidence type="ECO:0000256" key="6">
    <source>
        <dbReference type="ARBA" id="ARBA00022822"/>
    </source>
</evidence>
<evidence type="ECO:0000256" key="3">
    <source>
        <dbReference type="ARBA" id="ARBA00012362"/>
    </source>
</evidence>
<keyword evidence="5" id="KW-0210">Decarboxylase</keyword>
<dbReference type="NCBIfam" id="NF001377">
    <property type="entry name" value="PRK00278.2-4"/>
    <property type="match status" value="1"/>
</dbReference>
<dbReference type="CDD" id="cd00331">
    <property type="entry name" value="IGPS"/>
    <property type="match status" value="1"/>
</dbReference>
<evidence type="ECO:0000313" key="10">
    <source>
        <dbReference type="EMBL" id="SKB43026.1"/>
    </source>
</evidence>
<dbReference type="EMBL" id="FUYQ01000006">
    <property type="protein sequence ID" value="SKB43026.1"/>
    <property type="molecule type" value="Genomic_DNA"/>
</dbReference>
<proteinExistence type="predicted"/>